<feature type="region of interest" description="Disordered" evidence="1">
    <location>
        <begin position="116"/>
        <end position="157"/>
    </location>
</feature>
<feature type="compositionally biased region" description="Pro residues" evidence="1">
    <location>
        <begin position="119"/>
        <end position="154"/>
    </location>
</feature>
<comment type="caution">
    <text evidence="4">The sequence shown here is derived from an EMBL/GenBank/DDBJ whole genome shotgun (WGS) entry which is preliminary data.</text>
</comment>
<feature type="region of interest" description="Disordered" evidence="1">
    <location>
        <begin position="54"/>
        <end position="83"/>
    </location>
</feature>
<evidence type="ECO:0000313" key="4">
    <source>
        <dbReference type="EMBL" id="MBW0144415.1"/>
    </source>
</evidence>
<keyword evidence="2" id="KW-0812">Transmembrane</keyword>
<evidence type="ECO:0000256" key="2">
    <source>
        <dbReference type="SAM" id="Phobius"/>
    </source>
</evidence>
<feature type="domain" description="SPOR" evidence="3">
    <location>
        <begin position="154"/>
        <end position="235"/>
    </location>
</feature>
<sequence length="235" mass="24079">MMAEEERLPWLEAVEDEDAPSGISTTKMATAIGVVLVAAVGVAGTMYWVGQQSPTGTGAPTLIEAPDSPYKVRPADPGGLDIAGESETAFATSAGEDPDAQLDPDGLEEAPRIAVEEPTPAPAPTPTPTPAPAPRTDPLAPTPTPAPTPAPAPAAVPSGPKVQLGSFTNRAQAEAAWVLLSSNYSEIGAMTKSIEEARVNGRTYYRVRGLAADRNAARAACEALKAAGEVCVVVN</sequence>
<accession>A0ABS6V4E2</accession>
<keyword evidence="5" id="KW-1185">Reference proteome</keyword>
<evidence type="ECO:0000313" key="5">
    <source>
        <dbReference type="Proteomes" id="UP000698028"/>
    </source>
</evidence>
<keyword evidence="2" id="KW-1133">Transmembrane helix</keyword>
<dbReference type="InterPro" id="IPR007730">
    <property type="entry name" value="SPOR-like_dom"/>
</dbReference>
<evidence type="ECO:0000256" key="1">
    <source>
        <dbReference type="SAM" id="MobiDB-lite"/>
    </source>
</evidence>
<reference evidence="4 5" key="1">
    <citation type="submission" date="2021-07" db="EMBL/GenBank/DDBJ databases">
        <title>The draft genome sequence of Sphingomicrobium sp. B8.</title>
        <authorList>
            <person name="Mu L."/>
        </authorList>
    </citation>
    <scope>NUCLEOTIDE SEQUENCE [LARGE SCALE GENOMIC DNA]</scope>
    <source>
        <strain evidence="4 5">B8</strain>
    </source>
</reference>
<name>A0ABS6V4E2_9SPHN</name>
<dbReference type="Pfam" id="PF05036">
    <property type="entry name" value="SPOR"/>
    <property type="match status" value="1"/>
</dbReference>
<organism evidence="4 5">
    <name type="scientific">Sphingomicrobium clamense</name>
    <dbReference type="NCBI Taxonomy" id="2851013"/>
    <lineage>
        <taxon>Bacteria</taxon>
        <taxon>Pseudomonadati</taxon>
        <taxon>Pseudomonadota</taxon>
        <taxon>Alphaproteobacteria</taxon>
        <taxon>Sphingomonadales</taxon>
        <taxon>Sphingomonadaceae</taxon>
        <taxon>Sphingomicrobium</taxon>
    </lineage>
</organism>
<gene>
    <name evidence="4" type="ORF">KTQ36_03790</name>
</gene>
<feature type="transmembrane region" description="Helical" evidence="2">
    <location>
        <begin position="28"/>
        <end position="49"/>
    </location>
</feature>
<keyword evidence="2" id="KW-0472">Membrane</keyword>
<dbReference type="EMBL" id="JAHVAH010000001">
    <property type="protein sequence ID" value="MBW0144415.1"/>
    <property type="molecule type" value="Genomic_DNA"/>
</dbReference>
<dbReference type="PROSITE" id="PS51724">
    <property type="entry name" value="SPOR"/>
    <property type="match status" value="1"/>
</dbReference>
<protein>
    <submittedName>
        <fullName evidence="4">SPOR domain-containing protein</fullName>
    </submittedName>
</protein>
<proteinExistence type="predicted"/>
<evidence type="ECO:0000259" key="3">
    <source>
        <dbReference type="PROSITE" id="PS51724"/>
    </source>
</evidence>
<dbReference type="Proteomes" id="UP000698028">
    <property type="component" value="Unassembled WGS sequence"/>
</dbReference>